<dbReference type="SUPFAM" id="SSF54427">
    <property type="entry name" value="NTF2-like"/>
    <property type="match status" value="1"/>
</dbReference>
<evidence type="ECO:0000313" key="2">
    <source>
        <dbReference type="EMBL" id="TCO33115.1"/>
    </source>
</evidence>
<accession>A0A4R2HT03</accession>
<keyword evidence="3" id="KW-1185">Reference proteome</keyword>
<dbReference type="AlphaFoldDB" id="A0A4R2HT03"/>
<dbReference type="Pfam" id="PF13577">
    <property type="entry name" value="SnoaL_4"/>
    <property type="match status" value="1"/>
</dbReference>
<dbReference type="InterPro" id="IPR037401">
    <property type="entry name" value="SnoaL-like"/>
</dbReference>
<protein>
    <submittedName>
        <fullName evidence="2">SnoaL-like protein</fullName>
    </submittedName>
</protein>
<dbReference type="OrthoDB" id="981191at2"/>
<evidence type="ECO:0000313" key="3">
    <source>
        <dbReference type="Proteomes" id="UP000294508"/>
    </source>
</evidence>
<dbReference type="RefSeq" id="WP_132209146.1">
    <property type="nucleotide sequence ID" value="NZ_SLWN01000003.1"/>
</dbReference>
<gene>
    <name evidence="2" type="ORF">EV652_103114</name>
</gene>
<reference evidence="2 3" key="1">
    <citation type="journal article" date="2015" name="Stand. Genomic Sci.">
        <title>Genomic Encyclopedia of Bacterial and Archaeal Type Strains, Phase III: the genomes of soil and plant-associated and newly described type strains.</title>
        <authorList>
            <person name="Whitman W.B."/>
            <person name="Woyke T."/>
            <person name="Klenk H.P."/>
            <person name="Zhou Y."/>
            <person name="Lilburn T.G."/>
            <person name="Beck B.J."/>
            <person name="De Vos P."/>
            <person name="Vandamme P."/>
            <person name="Eisen J.A."/>
            <person name="Garrity G."/>
            <person name="Hugenholtz P."/>
            <person name="Kyrpides N.C."/>
        </authorList>
    </citation>
    <scope>NUCLEOTIDE SEQUENCE [LARGE SCALE GENOMIC DNA]</scope>
    <source>
        <strain evidence="2 3">VKM Ac-2572</strain>
    </source>
</reference>
<comment type="caution">
    <text evidence="2">The sequence shown here is derived from an EMBL/GenBank/DDBJ whole genome shotgun (WGS) entry which is preliminary data.</text>
</comment>
<dbReference type="InterPro" id="IPR032710">
    <property type="entry name" value="NTF2-like_dom_sf"/>
</dbReference>
<evidence type="ECO:0000259" key="1">
    <source>
        <dbReference type="Pfam" id="PF13577"/>
    </source>
</evidence>
<dbReference type="EMBL" id="SLWN01000003">
    <property type="protein sequence ID" value="TCO33115.1"/>
    <property type="molecule type" value="Genomic_DNA"/>
</dbReference>
<dbReference type="Gene3D" id="3.10.450.50">
    <property type="match status" value="1"/>
</dbReference>
<feature type="domain" description="SnoaL-like" evidence="1">
    <location>
        <begin position="3"/>
        <end position="121"/>
    </location>
</feature>
<organism evidence="2 3">
    <name type="scientific">Kribbella steppae</name>
    <dbReference type="NCBI Taxonomy" id="2512223"/>
    <lineage>
        <taxon>Bacteria</taxon>
        <taxon>Bacillati</taxon>
        <taxon>Actinomycetota</taxon>
        <taxon>Actinomycetes</taxon>
        <taxon>Propionibacteriales</taxon>
        <taxon>Kribbellaceae</taxon>
        <taxon>Kribbella</taxon>
    </lineage>
</organism>
<proteinExistence type="predicted"/>
<sequence length="132" mass="14962">MSEIADRLEVAELFARLAWVLDEGTPDDLRQIYTKDVVVRSPRGGEIRGIDDVIAFVRETDDGPTQHVHGDVLISVDGDRADATANQLAFFYRDGEAPHHRTGLRLKYTAVRTPDGWRFQEAKINLAWQQED</sequence>
<dbReference type="Proteomes" id="UP000294508">
    <property type="component" value="Unassembled WGS sequence"/>
</dbReference>
<name>A0A4R2HT03_9ACTN</name>